<keyword evidence="3" id="KW-1003">Cell membrane</keyword>
<feature type="transmembrane region" description="Helical" evidence="9">
    <location>
        <begin position="94"/>
        <end position="115"/>
    </location>
</feature>
<dbReference type="GO" id="GO:0005886">
    <property type="term" value="C:plasma membrane"/>
    <property type="evidence" value="ECO:0007669"/>
    <property type="project" value="UniProtKB-SubCell"/>
</dbReference>
<dbReference type="GO" id="GO:0022857">
    <property type="term" value="F:transmembrane transporter activity"/>
    <property type="evidence" value="ECO:0007669"/>
    <property type="project" value="UniProtKB-UniRule"/>
</dbReference>
<dbReference type="Proteomes" id="UP000000745">
    <property type="component" value="Chromosome"/>
</dbReference>
<evidence type="ECO:0000256" key="6">
    <source>
        <dbReference type="ARBA" id="ARBA00022989"/>
    </source>
</evidence>
<feature type="transmembrane region" description="Helical" evidence="9">
    <location>
        <begin position="135"/>
        <end position="156"/>
    </location>
</feature>
<dbReference type="GO" id="GO:0015740">
    <property type="term" value="P:C4-dicarboxylate transport"/>
    <property type="evidence" value="ECO:0007669"/>
    <property type="project" value="TreeGrafter"/>
</dbReference>
<dbReference type="EMBL" id="CU928158">
    <property type="protein sequence ID" value="CAQ89047.1"/>
    <property type="molecule type" value="Genomic_DNA"/>
</dbReference>
<evidence type="ECO:0000256" key="8">
    <source>
        <dbReference type="ARBA" id="ARBA00038436"/>
    </source>
</evidence>
<organism evidence="11 12">
    <name type="scientific">Escherichia fergusonii (strain ATCC 35469 / DSM 13698 / CCUG 18766 / IAM 14443 / JCM 21226 / LMG 7866 / NBRC 102419 / NCTC 12128 / CDC 0568-73)</name>
    <dbReference type="NCBI Taxonomy" id="585054"/>
    <lineage>
        <taxon>Bacteria</taxon>
        <taxon>Pseudomonadati</taxon>
        <taxon>Pseudomonadota</taxon>
        <taxon>Gammaproteobacteria</taxon>
        <taxon>Enterobacterales</taxon>
        <taxon>Enterobacteriaceae</taxon>
        <taxon>Escherichia</taxon>
    </lineage>
</organism>
<protein>
    <recommendedName>
        <fullName evidence="9">TRAP transporter small permease protein</fullName>
    </recommendedName>
</protein>
<evidence type="ECO:0000313" key="11">
    <source>
        <dbReference type="EMBL" id="CAQ89047.1"/>
    </source>
</evidence>
<keyword evidence="2 9" id="KW-0813">Transport</keyword>
<evidence type="ECO:0000256" key="7">
    <source>
        <dbReference type="ARBA" id="ARBA00023136"/>
    </source>
</evidence>
<keyword evidence="7 9" id="KW-0472">Membrane</keyword>
<gene>
    <name evidence="11" type="ordered locus">EFER_1528</name>
</gene>
<reference evidence="12" key="1">
    <citation type="journal article" date="2009" name="PLoS Genet.">
        <title>Organised genome dynamics in the Escherichia coli species results in highly diverse adaptive paths.</title>
        <authorList>
            <person name="Touchon M."/>
            <person name="Hoede C."/>
            <person name="Tenaillon O."/>
            <person name="Barbe V."/>
            <person name="Baeriswyl S."/>
            <person name="Bidet P."/>
            <person name="Bingen E."/>
            <person name="Bonacorsi S."/>
            <person name="Bouchier C."/>
            <person name="Bouvet O."/>
            <person name="Calteau A."/>
            <person name="Chiapello H."/>
            <person name="Clermont O."/>
            <person name="Cruveiller S."/>
            <person name="Danchin A."/>
            <person name="Diard M."/>
            <person name="Dossat C."/>
            <person name="Karoui M.E."/>
            <person name="Frapy E."/>
            <person name="Garry L."/>
            <person name="Ghigo J.M."/>
            <person name="Gilles A.M."/>
            <person name="Johnson J."/>
            <person name="Le Bouguenec C."/>
            <person name="Lescat M."/>
            <person name="Mangenot S."/>
            <person name="Martinez-Jehanne V."/>
            <person name="Matic I."/>
            <person name="Nassif X."/>
            <person name="Oztas S."/>
            <person name="Petit M.A."/>
            <person name="Pichon C."/>
            <person name="Rouy Z."/>
            <person name="Ruf C.S."/>
            <person name="Schneider D."/>
            <person name="Tourret J."/>
            <person name="Vacherie B."/>
            <person name="Vallenet D."/>
            <person name="Medigue C."/>
            <person name="Rocha E.P.C."/>
            <person name="Denamur E."/>
        </authorList>
    </citation>
    <scope>NUCLEOTIDE SEQUENCE [LARGE SCALE GENOMIC DNA]</scope>
    <source>
        <strain evidence="12">ATCC 35469 / DSM 13698 / BCRC 15582 / CCUG 18766 / IAM 14443 / JCM 21226 / LMG 7866 / NBRC 102419 / NCTC 12128 / CDC 0568-73</strain>
    </source>
</reference>
<dbReference type="InterPro" id="IPR007387">
    <property type="entry name" value="TRAP_DctQ"/>
</dbReference>
<keyword evidence="12" id="KW-1185">Reference proteome</keyword>
<dbReference type="PANTHER" id="PTHR35011">
    <property type="entry name" value="2,3-DIKETO-L-GULONATE TRAP TRANSPORTER SMALL PERMEASE PROTEIN YIAM"/>
    <property type="match status" value="1"/>
</dbReference>
<dbReference type="PANTHER" id="PTHR35011:SF2">
    <property type="entry name" value="2,3-DIKETO-L-GULONATE TRAP TRANSPORTER SMALL PERMEASE PROTEIN YIAM"/>
    <property type="match status" value="1"/>
</dbReference>
<feature type="domain" description="Tripartite ATP-independent periplasmic transporters DctQ component" evidence="10">
    <location>
        <begin position="31"/>
        <end position="159"/>
    </location>
</feature>
<keyword evidence="4 9" id="KW-0997">Cell inner membrane</keyword>
<feature type="transmembrane region" description="Helical" evidence="9">
    <location>
        <begin position="55"/>
        <end position="73"/>
    </location>
</feature>
<evidence type="ECO:0000256" key="1">
    <source>
        <dbReference type="ARBA" id="ARBA00004429"/>
    </source>
</evidence>
<evidence type="ECO:0000256" key="9">
    <source>
        <dbReference type="RuleBase" id="RU369079"/>
    </source>
</evidence>
<evidence type="ECO:0000256" key="5">
    <source>
        <dbReference type="ARBA" id="ARBA00022692"/>
    </source>
</evidence>
<proteinExistence type="inferred from homology"/>
<evidence type="ECO:0000256" key="4">
    <source>
        <dbReference type="ARBA" id="ARBA00022519"/>
    </source>
</evidence>
<comment type="subunit">
    <text evidence="9">The complex comprises the extracytoplasmic solute receptor protein and the two transmembrane proteins.</text>
</comment>
<dbReference type="HOGENOM" id="CLU_086356_9_3_6"/>
<comment type="function">
    <text evidence="9">Part of the tripartite ATP-independent periplasmic (TRAP) transport system.</text>
</comment>
<dbReference type="KEGG" id="efe:EFER_1528"/>
<dbReference type="InterPro" id="IPR055348">
    <property type="entry name" value="DctQ"/>
</dbReference>
<dbReference type="Pfam" id="PF04290">
    <property type="entry name" value="DctQ"/>
    <property type="match status" value="1"/>
</dbReference>
<evidence type="ECO:0000259" key="10">
    <source>
        <dbReference type="Pfam" id="PF04290"/>
    </source>
</evidence>
<accession>B7LRA5</accession>
<sequence>MSYRGSDMFNKLYGYIEKIYLIIGAVLLTALIGVVLLQVISRPLPISSPAWTEEAARFLLVYVVAFGCALATGRRELVNVDLVISMLSPALRKGLVLIIDLVILTCSITLMINSVEYVESTMWRMATTLPISQAWVTTSVIIITANMSLFTLFNLIRDFTPQERK</sequence>
<comment type="subcellular location">
    <subcellularLocation>
        <location evidence="1 9">Cell inner membrane</location>
        <topology evidence="1 9">Multi-pass membrane protein</topology>
    </subcellularLocation>
</comment>
<evidence type="ECO:0000256" key="3">
    <source>
        <dbReference type="ARBA" id="ARBA00022475"/>
    </source>
</evidence>
<dbReference type="AlphaFoldDB" id="B7LRA5"/>
<feature type="transmembrane region" description="Helical" evidence="9">
    <location>
        <begin position="20"/>
        <end position="40"/>
    </location>
</feature>
<keyword evidence="6 9" id="KW-1133">Transmembrane helix</keyword>
<keyword evidence="5 9" id="KW-0812">Transmembrane</keyword>
<name>B7LRA5_ESCF3</name>
<comment type="similarity">
    <text evidence="8 9">Belongs to the TRAP transporter small permease family.</text>
</comment>
<evidence type="ECO:0000313" key="12">
    <source>
        <dbReference type="Proteomes" id="UP000000745"/>
    </source>
</evidence>
<evidence type="ECO:0000256" key="2">
    <source>
        <dbReference type="ARBA" id="ARBA00022448"/>
    </source>
</evidence>